<protein>
    <submittedName>
        <fullName evidence="1">Uncharacterized protein</fullName>
    </submittedName>
</protein>
<name>A0A1V6MJ56_9ACTN</name>
<dbReference type="RefSeq" id="WP_073496597.1">
    <property type="nucleotide sequence ID" value="NZ_MPOH02000019.1"/>
</dbReference>
<evidence type="ECO:0000313" key="2">
    <source>
        <dbReference type="Proteomes" id="UP000184286"/>
    </source>
</evidence>
<reference evidence="1 2" key="2">
    <citation type="submission" date="2017-02" db="EMBL/GenBank/DDBJ databases">
        <title>Draft genome sequence of Streptomyces phaeoluteigriseus type strain DSM41896.</title>
        <authorList>
            <person name="Salih T.S."/>
            <person name="Algora Gallardo L."/>
            <person name="Melo Santos T."/>
            <person name="Filgueira Martinez S."/>
            <person name="Herron P.R."/>
        </authorList>
    </citation>
    <scope>NUCLEOTIDE SEQUENCE [LARGE SCALE GENOMIC DNA]</scope>
    <source>
        <strain evidence="1 2">DSM 41896</strain>
    </source>
</reference>
<dbReference type="OrthoDB" id="4199233at2"/>
<sequence>MGWKTCNALFGADRIDALQDQMGEGTLQVLNYTQSLEESTSGWADLARSWKPGKNAHFATLPCDLGIDGTGKRFGLHVSWSLFSLQYAESKDGWESAGKDLYVRTEENGLHLTAVFPCKIKGSHNDQEAELPLEIETRVRNVPGFDTELLSQMTAQLARNLADELPCANDPVIPHQLSISE</sequence>
<comment type="caution">
    <text evidence="1">The sequence shown here is derived from an EMBL/GenBank/DDBJ whole genome shotgun (WGS) entry which is preliminary data.</text>
</comment>
<dbReference type="EMBL" id="MPOH02000019">
    <property type="protein sequence ID" value="OQD52484.1"/>
    <property type="molecule type" value="Genomic_DNA"/>
</dbReference>
<evidence type="ECO:0000313" key="1">
    <source>
        <dbReference type="EMBL" id="OQD52484.1"/>
    </source>
</evidence>
<gene>
    <name evidence="1" type="ORF">BM536_030310</name>
</gene>
<reference evidence="2" key="1">
    <citation type="submission" date="2016-11" db="EMBL/GenBank/DDBJ databases">
        <authorList>
            <person name="Schniete J.K."/>
            <person name="Salih T."/>
            <person name="Algora Gallardo L."/>
            <person name="Martinez Fernandez S."/>
            <person name="Herron P.R."/>
        </authorList>
    </citation>
    <scope>NUCLEOTIDE SEQUENCE [LARGE SCALE GENOMIC DNA]</scope>
    <source>
        <strain evidence="2">DSM 41896</strain>
    </source>
</reference>
<dbReference type="STRING" id="114686.BM536_030310"/>
<dbReference type="AlphaFoldDB" id="A0A1V6MJ56"/>
<proteinExistence type="predicted"/>
<organism evidence="1 2">
    <name type="scientific">Streptomyces phaeoluteigriseus</name>
    <dbReference type="NCBI Taxonomy" id="114686"/>
    <lineage>
        <taxon>Bacteria</taxon>
        <taxon>Bacillati</taxon>
        <taxon>Actinomycetota</taxon>
        <taxon>Actinomycetes</taxon>
        <taxon>Kitasatosporales</taxon>
        <taxon>Streptomycetaceae</taxon>
        <taxon>Streptomyces</taxon>
        <taxon>Streptomyces aurantiacus group</taxon>
    </lineage>
</organism>
<dbReference type="Proteomes" id="UP000184286">
    <property type="component" value="Unassembled WGS sequence"/>
</dbReference>
<accession>A0A1V6MJ56</accession>